<feature type="domain" description="AMP-dependent synthetase/ligase" evidence="1">
    <location>
        <begin position="4"/>
        <end position="334"/>
    </location>
</feature>
<evidence type="ECO:0000313" key="4">
    <source>
        <dbReference type="Proteomes" id="UP001499910"/>
    </source>
</evidence>
<dbReference type="Gene3D" id="3.30.300.30">
    <property type="match status" value="1"/>
</dbReference>
<dbReference type="Pfam" id="PF00501">
    <property type="entry name" value="AMP-binding"/>
    <property type="match status" value="1"/>
</dbReference>
<dbReference type="Gene3D" id="3.40.50.12780">
    <property type="entry name" value="N-terminal domain of ligase-like"/>
    <property type="match status" value="1"/>
</dbReference>
<feature type="domain" description="AMP-binding enzyme C-terminal" evidence="2">
    <location>
        <begin position="388"/>
        <end position="461"/>
    </location>
</feature>
<evidence type="ECO:0000259" key="2">
    <source>
        <dbReference type="Pfam" id="PF13193"/>
    </source>
</evidence>
<protein>
    <submittedName>
        <fullName evidence="3">Long-chain fatty acid--CoA ligase</fullName>
    </submittedName>
</protein>
<dbReference type="SUPFAM" id="SSF56801">
    <property type="entry name" value="Acetyl-CoA synthetase-like"/>
    <property type="match status" value="1"/>
</dbReference>
<dbReference type="InterPro" id="IPR000873">
    <property type="entry name" value="AMP-dep_synth/lig_dom"/>
</dbReference>
<dbReference type="Proteomes" id="UP001499910">
    <property type="component" value="Unassembled WGS sequence"/>
</dbReference>
<dbReference type="InterPro" id="IPR025110">
    <property type="entry name" value="AMP-bd_C"/>
</dbReference>
<reference evidence="4" key="1">
    <citation type="journal article" date="2019" name="Int. J. Syst. Evol. Microbiol.">
        <title>The Global Catalogue of Microorganisms (GCM) 10K type strain sequencing project: providing services to taxonomists for standard genome sequencing and annotation.</title>
        <authorList>
            <consortium name="The Broad Institute Genomics Platform"/>
            <consortium name="The Broad Institute Genome Sequencing Center for Infectious Disease"/>
            <person name="Wu L."/>
            <person name="Ma J."/>
        </authorList>
    </citation>
    <scope>NUCLEOTIDE SEQUENCE [LARGE SCALE GENOMIC DNA]</scope>
    <source>
        <strain evidence="4">JCM 18015</strain>
    </source>
</reference>
<dbReference type="PANTHER" id="PTHR43767:SF1">
    <property type="entry name" value="NONRIBOSOMAL PEPTIDE SYNTHASE PES1 (EUROFUNG)-RELATED"/>
    <property type="match status" value="1"/>
</dbReference>
<organism evidence="3 4">
    <name type="scientific">[Roseibacterium] beibuensis</name>
    <dbReference type="NCBI Taxonomy" id="1193142"/>
    <lineage>
        <taxon>Bacteria</taxon>
        <taxon>Pseudomonadati</taxon>
        <taxon>Pseudomonadota</taxon>
        <taxon>Alphaproteobacteria</taxon>
        <taxon>Rhodobacterales</taxon>
        <taxon>Roseobacteraceae</taxon>
        <taxon>Roseicyclus</taxon>
    </lineage>
</organism>
<keyword evidence="3" id="KW-0436">Ligase</keyword>
<proteinExistence type="predicted"/>
<gene>
    <name evidence="3" type="ORF">GCM10023209_04800</name>
</gene>
<dbReference type="InterPro" id="IPR050237">
    <property type="entry name" value="ATP-dep_AMP-bd_enzyme"/>
</dbReference>
<name>A0ABP9KY96_9RHOB</name>
<evidence type="ECO:0000313" key="3">
    <source>
        <dbReference type="EMBL" id="GAA5066327.1"/>
    </source>
</evidence>
<evidence type="ECO:0000259" key="1">
    <source>
        <dbReference type="Pfam" id="PF00501"/>
    </source>
</evidence>
<dbReference type="PANTHER" id="PTHR43767">
    <property type="entry name" value="LONG-CHAIN-FATTY-ACID--COA LIGASE"/>
    <property type="match status" value="1"/>
</dbReference>
<keyword evidence="4" id="KW-1185">Reference proteome</keyword>
<sequence>MVGNDIELTFRQLAERCAQTGHELIAAGIQPGQHVGIAVRDSVEYLVSIFGIWMADAVAVPIDFRSSIEERQRIASAFDLAAILQDRPATYEGCEAMLIDAAYKDRRATRPVLPPPMTGPDAPAYISLTSGTTGTPLGFVIGHGAMLAKTEWDPYRYLPGCGGPRELDLVTLNALPLSFSAARTHVFARLLSGGKTIFFPMMHTLPELAEAMQRHRVEFSFTVPTVVRGLMDLAPDNGQPFFPDLKLFYIGGANLNRDEKLAAQKILTPHAMTNYASTASGTLASLYGDDMRARPDSEGRVLSSSRIEIVDGQDTVLRHGEQGILRVRAPGMATHIYGGQGREDGDKIRAGWIYPGDIASIDTEGFLSIHGRQSDLIIRGGSNVYPSEVEAAIAALPGVREVAVIGFETAREGEEIAAFVVVKDGMTQADIDAHCRRALTSDKRPREIVILDALPRNTNGKVLKRDLSEMVPAGKI</sequence>
<dbReference type="EMBL" id="BAABHW010000001">
    <property type="protein sequence ID" value="GAA5066327.1"/>
    <property type="molecule type" value="Genomic_DNA"/>
</dbReference>
<accession>A0ABP9KY96</accession>
<comment type="caution">
    <text evidence="3">The sequence shown here is derived from an EMBL/GenBank/DDBJ whole genome shotgun (WGS) entry which is preliminary data.</text>
</comment>
<dbReference type="GO" id="GO:0016874">
    <property type="term" value="F:ligase activity"/>
    <property type="evidence" value="ECO:0007669"/>
    <property type="project" value="UniProtKB-KW"/>
</dbReference>
<dbReference type="InterPro" id="IPR045851">
    <property type="entry name" value="AMP-bd_C_sf"/>
</dbReference>
<dbReference type="InterPro" id="IPR042099">
    <property type="entry name" value="ANL_N_sf"/>
</dbReference>
<dbReference type="Pfam" id="PF13193">
    <property type="entry name" value="AMP-binding_C"/>
    <property type="match status" value="1"/>
</dbReference>